<dbReference type="EMBL" id="BMCU01000004">
    <property type="protein sequence ID" value="GGG19833.1"/>
    <property type="molecule type" value="Genomic_DNA"/>
</dbReference>
<dbReference type="InterPro" id="IPR052718">
    <property type="entry name" value="NmrA-type_oxidoreductase"/>
</dbReference>
<reference evidence="2" key="2">
    <citation type="submission" date="2020-09" db="EMBL/GenBank/DDBJ databases">
        <authorList>
            <person name="Sun Q."/>
            <person name="Sedlacek I."/>
        </authorList>
    </citation>
    <scope>NUCLEOTIDE SEQUENCE</scope>
    <source>
        <strain evidence="2">CCM 7905</strain>
    </source>
</reference>
<dbReference type="Pfam" id="PF13460">
    <property type="entry name" value="NAD_binding_10"/>
    <property type="match status" value="1"/>
</dbReference>
<dbReference type="RefSeq" id="WP_188546384.1">
    <property type="nucleotide sequence ID" value="NZ_BMCU01000004.1"/>
</dbReference>
<evidence type="ECO:0000313" key="3">
    <source>
        <dbReference type="Proteomes" id="UP000654257"/>
    </source>
</evidence>
<dbReference type="InterPro" id="IPR016040">
    <property type="entry name" value="NAD(P)-bd_dom"/>
</dbReference>
<dbReference type="Gene3D" id="3.40.50.720">
    <property type="entry name" value="NAD(P)-binding Rossmann-like Domain"/>
    <property type="match status" value="1"/>
</dbReference>
<accession>A0A917G2G4</accession>
<dbReference type="Gene3D" id="3.90.25.10">
    <property type="entry name" value="UDP-galactose 4-epimerase, domain 1"/>
    <property type="match status" value="1"/>
</dbReference>
<dbReference type="InterPro" id="IPR036291">
    <property type="entry name" value="NAD(P)-bd_dom_sf"/>
</dbReference>
<dbReference type="PANTHER" id="PTHR47129:SF1">
    <property type="entry name" value="NMRA-LIKE DOMAIN-CONTAINING PROTEIN"/>
    <property type="match status" value="1"/>
</dbReference>
<protein>
    <submittedName>
        <fullName evidence="2">NmrA family transcriptional regulator</fullName>
    </submittedName>
</protein>
<sequence length="285" mass="29723">MIVVTGATGALNGATAQHLSSLVATTDIAVAVRDVDKASGFADRGIDVLHGDYAEPASLAAAFDGAHRLLLVSSNDPSRDTVGLHRTAIEAAAAAGVERVYYTSHQGASHDSPFVPCRVHAATEDLLADSGLAWTSLRNGFYAHTLEWLLGPWRETGTMVIPADGPVSWTARADSAEVAAVVLASDATYDGPITITAGTAPTVEDLAAMATDLVGRRVESVVVDPDRWVADRMADGMPAGAARFTLGIFEAANGGFFAGTDPLLTQLLGRDPRPVREVLAHHGTM</sequence>
<dbReference type="AlphaFoldDB" id="A0A917G2G4"/>
<proteinExistence type="predicted"/>
<evidence type="ECO:0000313" key="2">
    <source>
        <dbReference type="EMBL" id="GGG19833.1"/>
    </source>
</evidence>
<dbReference type="PANTHER" id="PTHR47129">
    <property type="entry name" value="QUINONE OXIDOREDUCTASE 2"/>
    <property type="match status" value="1"/>
</dbReference>
<name>A0A917G2G4_9NOCA</name>
<keyword evidence="3" id="KW-1185">Reference proteome</keyword>
<gene>
    <name evidence="2" type="ORF">GCM10007304_37160</name>
</gene>
<dbReference type="Proteomes" id="UP000654257">
    <property type="component" value="Unassembled WGS sequence"/>
</dbReference>
<feature type="domain" description="NAD(P)-binding" evidence="1">
    <location>
        <begin position="12"/>
        <end position="183"/>
    </location>
</feature>
<dbReference type="SUPFAM" id="SSF51735">
    <property type="entry name" value="NAD(P)-binding Rossmann-fold domains"/>
    <property type="match status" value="1"/>
</dbReference>
<comment type="caution">
    <text evidence="2">The sequence shown here is derived from an EMBL/GenBank/DDBJ whole genome shotgun (WGS) entry which is preliminary data.</text>
</comment>
<reference evidence="2" key="1">
    <citation type="journal article" date="2014" name="Int. J. Syst. Evol. Microbiol.">
        <title>Complete genome sequence of Corynebacterium casei LMG S-19264T (=DSM 44701T), isolated from a smear-ripened cheese.</title>
        <authorList>
            <consortium name="US DOE Joint Genome Institute (JGI-PGF)"/>
            <person name="Walter F."/>
            <person name="Albersmeier A."/>
            <person name="Kalinowski J."/>
            <person name="Ruckert C."/>
        </authorList>
    </citation>
    <scope>NUCLEOTIDE SEQUENCE</scope>
    <source>
        <strain evidence="2">CCM 7905</strain>
    </source>
</reference>
<evidence type="ECO:0000259" key="1">
    <source>
        <dbReference type="Pfam" id="PF13460"/>
    </source>
</evidence>
<organism evidence="2 3">
    <name type="scientific">Rhodococcoides trifolii</name>
    <dbReference type="NCBI Taxonomy" id="908250"/>
    <lineage>
        <taxon>Bacteria</taxon>
        <taxon>Bacillati</taxon>
        <taxon>Actinomycetota</taxon>
        <taxon>Actinomycetes</taxon>
        <taxon>Mycobacteriales</taxon>
        <taxon>Nocardiaceae</taxon>
        <taxon>Rhodococcoides</taxon>
    </lineage>
</organism>